<dbReference type="Proteomes" id="UP000756921">
    <property type="component" value="Unassembled WGS sequence"/>
</dbReference>
<name>A0A9P6KSP3_9PLEO</name>
<dbReference type="OrthoDB" id="10251809at2759"/>
<comment type="caution">
    <text evidence="4">The sequence shown here is derived from an EMBL/GenBank/DDBJ whole genome shotgun (WGS) entry which is preliminary data.</text>
</comment>
<evidence type="ECO:0000256" key="2">
    <source>
        <dbReference type="ARBA" id="ARBA00022737"/>
    </source>
</evidence>
<dbReference type="InterPro" id="IPR015915">
    <property type="entry name" value="Kelch-typ_b-propeller"/>
</dbReference>
<evidence type="ECO:0000313" key="4">
    <source>
        <dbReference type="EMBL" id="KAF9737470.1"/>
    </source>
</evidence>
<dbReference type="EMBL" id="WJXW01000004">
    <property type="protein sequence ID" value="KAF9737470.1"/>
    <property type="molecule type" value="Genomic_DNA"/>
</dbReference>
<keyword evidence="1" id="KW-0880">Kelch repeat</keyword>
<dbReference type="PANTHER" id="PTHR46093">
    <property type="entry name" value="ACYL-COA-BINDING DOMAIN-CONTAINING PROTEIN 5"/>
    <property type="match status" value="1"/>
</dbReference>
<dbReference type="Gene3D" id="2.120.10.80">
    <property type="entry name" value="Kelch-type beta propeller"/>
    <property type="match status" value="2"/>
</dbReference>
<feature type="chain" id="PRO_5040268524" evidence="3">
    <location>
        <begin position="20"/>
        <end position="416"/>
    </location>
</feature>
<feature type="signal peptide" evidence="3">
    <location>
        <begin position="1"/>
        <end position="19"/>
    </location>
</feature>
<dbReference type="SUPFAM" id="SSF117281">
    <property type="entry name" value="Kelch motif"/>
    <property type="match status" value="1"/>
</dbReference>
<keyword evidence="2" id="KW-0677">Repeat</keyword>
<protein>
    <submittedName>
        <fullName evidence="4">Cell wall anchored protein</fullName>
    </submittedName>
</protein>
<gene>
    <name evidence="4" type="ORF">PMIN01_05249</name>
</gene>
<evidence type="ECO:0000256" key="1">
    <source>
        <dbReference type="ARBA" id="ARBA00022441"/>
    </source>
</evidence>
<keyword evidence="5" id="KW-1185">Reference proteome</keyword>
<dbReference type="PANTHER" id="PTHR46093:SF18">
    <property type="entry name" value="FIBRONECTIN TYPE-III DOMAIN-CONTAINING PROTEIN"/>
    <property type="match status" value="1"/>
</dbReference>
<proteinExistence type="predicted"/>
<sequence>MGVTQALFLTLLALALALAQQNIKDPIADFCRRQRHQTCVIDGKLYIDGGQVYYGGSKDNESVAEQNIWLIWEDTQDVANEFAFPIQRANLSKRVKDATIPSVNNCVPFPDAFNRLFYLFGGEHASASASAARAASSQGFILYFYDTVYNTWNRSSSDASQASISWPAFGAGTVSDTGVAYYYGGYLTEKSDGAWRGGDFILNGLLSYDMGTRRWGKHQIHLFDIANSRWYTQSATGDIPKARRGFCAGVVWAEDYSSYNIYLFGGLSLDGAGLGDLYVLSLPSFQWKLIWPTPQWATFPGGRGRSSCDVFNGNQTLIIGGDFTDRSISDCDVPKIGGQHALLLGQENVELSAWWHAPLDNITRYRVPDEIVKKIGGDAQGHATATSPVMGWDDEARDLAVYQKTSFNAEERTATT</sequence>
<evidence type="ECO:0000256" key="3">
    <source>
        <dbReference type="SAM" id="SignalP"/>
    </source>
</evidence>
<keyword evidence="3" id="KW-0732">Signal</keyword>
<organism evidence="4 5">
    <name type="scientific">Paraphaeosphaeria minitans</name>
    <dbReference type="NCBI Taxonomy" id="565426"/>
    <lineage>
        <taxon>Eukaryota</taxon>
        <taxon>Fungi</taxon>
        <taxon>Dikarya</taxon>
        <taxon>Ascomycota</taxon>
        <taxon>Pezizomycotina</taxon>
        <taxon>Dothideomycetes</taxon>
        <taxon>Pleosporomycetidae</taxon>
        <taxon>Pleosporales</taxon>
        <taxon>Massarineae</taxon>
        <taxon>Didymosphaeriaceae</taxon>
        <taxon>Paraphaeosphaeria</taxon>
    </lineage>
</organism>
<evidence type="ECO:0000313" key="5">
    <source>
        <dbReference type="Proteomes" id="UP000756921"/>
    </source>
</evidence>
<reference evidence="4" key="1">
    <citation type="journal article" date="2020" name="Mol. Plant Microbe Interact.">
        <title>Genome Sequence of the Biocontrol Agent Coniothyrium minitans strain Conio (IMI 134523).</title>
        <authorList>
            <person name="Patel D."/>
            <person name="Shittu T.A."/>
            <person name="Baroncelli R."/>
            <person name="Muthumeenakshi S."/>
            <person name="Osborne T.H."/>
            <person name="Janganan T.K."/>
            <person name="Sreenivasaprasad S."/>
        </authorList>
    </citation>
    <scope>NUCLEOTIDE SEQUENCE</scope>
    <source>
        <strain evidence="4">Conio</strain>
    </source>
</reference>
<accession>A0A9P6KSP3</accession>
<dbReference type="AlphaFoldDB" id="A0A9P6KSP3"/>